<gene>
    <name evidence="1" type="ORF">GOP47_0011818</name>
</gene>
<protein>
    <submittedName>
        <fullName evidence="1">Uncharacterized protein</fullName>
    </submittedName>
</protein>
<dbReference type="EMBL" id="JABFUD020000011">
    <property type="protein sequence ID" value="KAI5073805.1"/>
    <property type="molecule type" value="Genomic_DNA"/>
</dbReference>
<keyword evidence="2" id="KW-1185">Reference proteome</keyword>
<organism evidence="1 2">
    <name type="scientific">Adiantum capillus-veneris</name>
    <name type="common">Maidenhair fern</name>
    <dbReference type="NCBI Taxonomy" id="13818"/>
    <lineage>
        <taxon>Eukaryota</taxon>
        <taxon>Viridiplantae</taxon>
        <taxon>Streptophyta</taxon>
        <taxon>Embryophyta</taxon>
        <taxon>Tracheophyta</taxon>
        <taxon>Polypodiopsida</taxon>
        <taxon>Polypodiidae</taxon>
        <taxon>Polypodiales</taxon>
        <taxon>Pteridineae</taxon>
        <taxon>Pteridaceae</taxon>
        <taxon>Vittarioideae</taxon>
        <taxon>Adiantum</taxon>
    </lineage>
</organism>
<dbReference type="Proteomes" id="UP000886520">
    <property type="component" value="Chromosome 11"/>
</dbReference>
<proteinExistence type="predicted"/>
<dbReference type="OrthoDB" id="6486656at2759"/>
<accession>A0A9D4UU10</accession>
<reference evidence="1" key="1">
    <citation type="submission" date="2021-01" db="EMBL/GenBank/DDBJ databases">
        <title>Adiantum capillus-veneris genome.</title>
        <authorList>
            <person name="Fang Y."/>
            <person name="Liao Q."/>
        </authorList>
    </citation>
    <scope>NUCLEOTIDE SEQUENCE</scope>
    <source>
        <strain evidence="1">H3</strain>
        <tissue evidence="1">Leaf</tissue>
    </source>
</reference>
<sequence>MVSILYFRKLYDPAERVEAGRPEPTLQGVVLEALQMIKERDDECVRLMGEISKCKQLIGKAGMAQYLQGLGLWMSGIIYWHLVSGRYGICATTDLHVTPPDMLAHHHLNIDANQEAIHIVPCGIMS</sequence>
<name>A0A9D4UU10_ADICA</name>
<dbReference type="InterPro" id="IPR008949">
    <property type="entry name" value="Isoprenoid_synthase_dom_sf"/>
</dbReference>
<dbReference type="AlphaFoldDB" id="A0A9D4UU10"/>
<dbReference type="Gene3D" id="1.10.600.10">
    <property type="entry name" value="Farnesyl Diphosphate Synthase"/>
    <property type="match status" value="1"/>
</dbReference>
<evidence type="ECO:0000313" key="2">
    <source>
        <dbReference type="Proteomes" id="UP000886520"/>
    </source>
</evidence>
<dbReference type="SUPFAM" id="SSF48576">
    <property type="entry name" value="Terpenoid synthases"/>
    <property type="match status" value="1"/>
</dbReference>
<evidence type="ECO:0000313" key="1">
    <source>
        <dbReference type="EMBL" id="KAI5073805.1"/>
    </source>
</evidence>
<comment type="caution">
    <text evidence="1">The sequence shown here is derived from an EMBL/GenBank/DDBJ whole genome shotgun (WGS) entry which is preliminary data.</text>
</comment>